<dbReference type="Proteomes" id="UP000001989">
    <property type="component" value="Chromosome"/>
</dbReference>
<dbReference type="EMBL" id="CP000699">
    <property type="protein sequence ID" value="ABQ67748.1"/>
    <property type="molecule type" value="Genomic_DNA"/>
</dbReference>
<gene>
    <name evidence="1" type="ordered locus">Swit_1384</name>
</gene>
<dbReference type="KEGG" id="swi:Swit_1384"/>
<proteinExistence type="predicted"/>
<dbReference type="AlphaFoldDB" id="A0A9J9HA03"/>
<name>A0A9J9HA03_RHIWR</name>
<organism evidence="1 2">
    <name type="scientific">Rhizorhabdus wittichii (strain DSM 6014 / CCUG 31198 / JCM 15750 / NBRC 105917 / EY 4224 / RW1)</name>
    <name type="common">Sphingomonas wittichii</name>
    <dbReference type="NCBI Taxonomy" id="392499"/>
    <lineage>
        <taxon>Bacteria</taxon>
        <taxon>Pseudomonadati</taxon>
        <taxon>Pseudomonadota</taxon>
        <taxon>Alphaproteobacteria</taxon>
        <taxon>Sphingomonadales</taxon>
        <taxon>Sphingomonadaceae</taxon>
        <taxon>Rhizorhabdus</taxon>
    </lineage>
</organism>
<accession>A0A9J9HA03</accession>
<protein>
    <submittedName>
        <fullName evidence="1">Uncharacterized protein</fullName>
    </submittedName>
</protein>
<sequence>MSPVRPRLVNWITIDPFEPCHAGPVMWPFRRKSGSRDDDASATIDAAILFTAQRWCAFSRSVALPAEMTLRDRISMFARALDQSLHGHFPTLISAPEQVILLIIAKGVEQSGLLARGEIERELGIILPH</sequence>
<evidence type="ECO:0000313" key="1">
    <source>
        <dbReference type="EMBL" id="ABQ67748.1"/>
    </source>
</evidence>
<evidence type="ECO:0000313" key="2">
    <source>
        <dbReference type="Proteomes" id="UP000001989"/>
    </source>
</evidence>
<keyword evidence="2" id="KW-1185">Reference proteome</keyword>
<reference evidence="1 2" key="1">
    <citation type="journal article" date="2010" name="J. Bacteriol.">
        <title>Genome sequence of the dioxin-mineralizing bacterium Sphingomonas wittichii RW1.</title>
        <authorList>
            <person name="Miller T.R."/>
            <person name="Delcher A.L."/>
            <person name="Salzberg S.L."/>
            <person name="Saunders E."/>
            <person name="Detter J.C."/>
            <person name="Halden R.U."/>
        </authorList>
    </citation>
    <scope>NUCLEOTIDE SEQUENCE [LARGE SCALE GENOMIC DNA]</scope>
    <source>
        <strain evidence="2">DSM 6014 / CCUG 31198 / JCM 15750 / NBRC 105917 / EY 4224 / RW1</strain>
    </source>
</reference>